<dbReference type="EMBL" id="FZOJ01000011">
    <property type="protein sequence ID" value="SNS50535.1"/>
    <property type="molecule type" value="Genomic_DNA"/>
</dbReference>
<dbReference type="InterPro" id="IPR000914">
    <property type="entry name" value="SBP_5_dom"/>
</dbReference>
<organism evidence="6 7">
    <name type="scientific">Anaerovirgula multivorans</name>
    <dbReference type="NCBI Taxonomy" id="312168"/>
    <lineage>
        <taxon>Bacteria</taxon>
        <taxon>Bacillati</taxon>
        <taxon>Bacillota</taxon>
        <taxon>Clostridia</taxon>
        <taxon>Peptostreptococcales</taxon>
        <taxon>Natronincolaceae</taxon>
        <taxon>Anaerovirgula</taxon>
    </lineage>
</organism>
<keyword evidence="3" id="KW-0813">Transport</keyword>
<protein>
    <submittedName>
        <fullName evidence="6">Peptide/nickel transport system substrate-binding protein</fullName>
    </submittedName>
</protein>
<dbReference type="OrthoDB" id="9772924at2"/>
<keyword evidence="4" id="KW-0732">Signal</keyword>
<dbReference type="Pfam" id="PF00496">
    <property type="entry name" value="SBP_bac_5"/>
    <property type="match status" value="1"/>
</dbReference>
<dbReference type="Gene3D" id="3.10.105.10">
    <property type="entry name" value="Dipeptide-binding Protein, Domain 3"/>
    <property type="match status" value="1"/>
</dbReference>
<dbReference type="GO" id="GO:1904680">
    <property type="term" value="F:peptide transmembrane transporter activity"/>
    <property type="evidence" value="ECO:0007669"/>
    <property type="project" value="TreeGrafter"/>
</dbReference>
<dbReference type="PANTHER" id="PTHR30290:SF9">
    <property type="entry name" value="OLIGOPEPTIDE-BINDING PROTEIN APPA"/>
    <property type="match status" value="1"/>
</dbReference>
<dbReference type="InterPro" id="IPR030678">
    <property type="entry name" value="Peptide/Ni-bd"/>
</dbReference>
<gene>
    <name evidence="6" type="ORF">SAMN05446037_1011135</name>
</gene>
<dbReference type="PANTHER" id="PTHR30290">
    <property type="entry name" value="PERIPLASMIC BINDING COMPONENT OF ABC TRANSPORTER"/>
    <property type="match status" value="1"/>
</dbReference>
<evidence type="ECO:0000256" key="4">
    <source>
        <dbReference type="ARBA" id="ARBA00022729"/>
    </source>
</evidence>
<comment type="similarity">
    <text evidence="2">Belongs to the bacterial solute-binding protein 5 family.</text>
</comment>
<dbReference type="AlphaFoldDB" id="A0A239F126"/>
<evidence type="ECO:0000259" key="5">
    <source>
        <dbReference type="Pfam" id="PF00496"/>
    </source>
</evidence>
<dbReference type="InterPro" id="IPR023765">
    <property type="entry name" value="SBP_5_CS"/>
</dbReference>
<dbReference type="Proteomes" id="UP000198304">
    <property type="component" value="Unassembled WGS sequence"/>
</dbReference>
<dbReference type="SUPFAM" id="SSF53850">
    <property type="entry name" value="Periplasmic binding protein-like II"/>
    <property type="match status" value="1"/>
</dbReference>
<evidence type="ECO:0000256" key="2">
    <source>
        <dbReference type="ARBA" id="ARBA00005695"/>
    </source>
</evidence>
<dbReference type="InterPro" id="IPR039424">
    <property type="entry name" value="SBP_5"/>
</dbReference>
<accession>A0A239F126</accession>
<evidence type="ECO:0000256" key="3">
    <source>
        <dbReference type="ARBA" id="ARBA00022448"/>
    </source>
</evidence>
<evidence type="ECO:0000313" key="7">
    <source>
        <dbReference type="Proteomes" id="UP000198304"/>
    </source>
</evidence>
<feature type="domain" description="Solute-binding protein family 5" evidence="5">
    <location>
        <begin position="90"/>
        <end position="457"/>
    </location>
</feature>
<dbReference type="GO" id="GO:0043190">
    <property type="term" value="C:ATP-binding cassette (ABC) transporter complex"/>
    <property type="evidence" value="ECO:0007669"/>
    <property type="project" value="InterPro"/>
</dbReference>
<reference evidence="6 7" key="1">
    <citation type="submission" date="2017-06" db="EMBL/GenBank/DDBJ databases">
        <authorList>
            <person name="Kim H.J."/>
            <person name="Triplett B.A."/>
        </authorList>
    </citation>
    <scope>NUCLEOTIDE SEQUENCE [LARGE SCALE GENOMIC DNA]</scope>
    <source>
        <strain evidence="6 7">SCA</strain>
    </source>
</reference>
<sequence>MKTHQILLIFAIILFFSISLVLLLESPIINIDYVLSNISKSSPDYKKLIIGRANESISLDPAVTTDQESFKVTVNIYDNLVKYEKNGIGMVPSLAESWKTTEDGLIWVFRLRKNIKFHDGTNFNAHAVAFNFNRWMNSESPYHTGHFSYWNYNFGGFPGIVKSATALSDYSLEIVLTKPYAPFLSTLALPSFGIASPDAMMKYNESFKYHPIGTGPFSLKSWEMGEKITLERNRNYWGETPKLNEIEFRTIPSNEKRMMLLKLGEIHMVDNLVLDDIQKIDDSDDLRLHARPFFNIGYLALNNTKEPLNKKEVRRAIGHLIDKDDMIKEVFNYLTRPANSFLPPVVWGYNETIKSLEYDVDKAKQLLKEAGLSDGFEINLWVMDSPRDYSPDPIALAEFIKESLNKANITVNIEVMKWDQYIDRIKDGDHEMALIGWNGDNVDPDNFLYTFFASENIKPGLASNYSFYNNPQVDLLLSQARQVTDMEFRRNIYRELQGIIHSDTPSIPLVHTMPTIGARSAVKGYVPHIIGEEPLDQVDLLIE</sequence>
<name>A0A239F126_9FIRM</name>
<dbReference type="PIRSF" id="PIRSF002741">
    <property type="entry name" value="MppA"/>
    <property type="match status" value="1"/>
</dbReference>
<keyword evidence="7" id="KW-1185">Reference proteome</keyword>
<evidence type="ECO:0000313" key="6">
    <source>
        <dbReference type="EMBL" id="SNS50535.1"/>
    </source>
</evidence>
<dbReference type="RefSeq" id="WP_089283303.1">
    <property type="nucleotide sequence ID" value="NZ_FZOJ01000011.1"/>
</dbReference>
<dbReference type="GO" id="GO:0042597">
    <property type="term" value="C:periplasmic space"/>
    <property type="evidence" value="ECO:0007669"/>
    <property type="project" value="UniProtKB-ARBA"/>
</dbReference>
<dbReference type="PROSITE" id="PS01040">
    <property type="entry name" value="SBP_BACTERIAL_5"/>
    <property type="match status" value="1"/>
</dbReference>
<proteinExistence type="inferred from homology"/>
<dbReference type="Gene3D" id="3.40.190.10">
    <property type="entry name" value="Periplasmic binding protein-like II"/>
    <property type="match status" value="1"/>
</dbReference>
<dbReference type="CDD" id="cd08493">
    <property type="entry name" value="PBP2_DppA_like"/>
    <property type="match status" value="1"/>
</dbReference>
<dbReference type="Gene3D" id="3.90.76.10">
    <property type="entry name" value="Dipeptide-binding Protein, Domain 1"/>
    <property type="match status" value="1"/>
</dbReference>
<dbReference type="GO" id="GO:0015833">
    <property type="term" value="P:peptide transport"/>
    <property type="evidence" value="ECO:0007669"/>
    <property type="project" value="TreeGrafter"/>
</dbReference>
<comment type="subcellular location">
    <subcellularLocation>
        <location evidence="1">Cell membrane</location>
        <topology evidence="1">Lipid-anchor</topology>
    </subcellularLocation>
</comment>
<evidence type="ECO:0000256" key="1">
    <source>
        <dbReference type="ARBA" id="ARBA00004193"/>
    </source>
</evidence>